<dbReference type="AlphaFoldDB" id="A0A3B0WYQ4"/>
<evidence type="ECO:0000259" key="1">
    <source>
        <dbReference type="Pfam" id="PF11141"/>
    </source>
</evidence>
<dbReference type="InterPro" id="IPR022606">
    <property type="entry name" value="DUF2914"/>
</dbReference>
<sequence>MDIPETDNIHFQYAFKAGYRLALEGKTPASMPSVIRRDLEMRDYFQRGWEQAQQDVSQGLSYNAQTCWKCRFIWGAVMILGGAATAYSIIYSYEKEQTELAQHYQKKIDAANTQNTPQASSNLSILSNQERKDLLANLAEEAQRLKPLPPLTPVVKSSIKINRAVFTSNINNQQPIDVLAETIPKYIRTLTFFTDVNTEKLETLYHRWRFNNQYLKTVPFKINNKQSKIWSTIKMSSAWQGRWDVEILNNKQKIIYRKKFIYGVQK</sequence>
<name>A0A3B0WYQ4_9ZZZZ</name>
<protein>
    <recommendedName>
        <fullName evidence="1">DUF2914 domain-containing protein</fullName>
    </recommendedName>
</protein>
<accession>A0A3B0WYQ4</accession>
<organism evidence="2">
    <name type="scientific">hydrothermal vent metagenome</name>
    <dbReference type="NCBI Taxonomy" id="652676"/>
    <lineage>
        <taxon>unclassified sequences</taxon>
        <taxon>metagenomes</taxon>
        <taxon>ecological metagenomes</taxon>
    </lineage>
</organism>
<gene>
    <name evidence="2" type="ORF">MNBD_GAMMA03-662</name>
</gene>
<reference evidence="2" key="1">
    <citation type="submission" date="2018-06" db="EMBL/GenBank/DDBJ databases">
        <authorList>
            <person name="Zhirakovskaya E."/>
        </authorList>
    </citation>
    <scope>NUCLEOTIDE SEQUENCE</scope>
</reference>
<dbReference type="Pfam" id="PF11141">
    <property type="entry name" value="DUF2914"/>
    <property type="match status" value="1"/>
</dbReference>
<dbReference type="EMBL" id="UOFC01000226">
    <property type="protein sequence ID" value="VAW48724.1"/>
    <property type="molecule type" value="Genomic_DNA"/>
</dbReference>
<feature type="domain" description="DUF2914" evidence="1">
    <location>
        <begin position="202"/>
        <end position="260"/>
    </location>
</feature>
<proteinExistence type="predicted"/>
<evidence type="ECO:0000313" key="2">
    <source>
        <dbReference type="EMBL" id="VAW48724.1"/>
    </source>
</evidence>